<name>A0A1C7N1Q1_9FUNG</name>
<feature type="compositionally biased region" description="Polar residues" evidence="1">
    <location>
        <begin position="1"/>
        <end position="21"/>
    </location>
</feature>
<dbReference type="STRING" id="101091.A0A1C7N1Q1"/>
<dbReference type="AlphaFoldDB" id="A0A1C7N1Q1"/>
<evidence type="ECO:0008006" key="4">
    <source>
        <dbReference type="Google" id="ProtNLM"/>
    </source>
</evidence>
<evidence type="ECO:0000313" key="3">
    <source>
        <dbReference type="Proteomes" id="UP000093000"/>
    </source>
</evidence>
<dbReference type="EMBL" id="LUGH01000760">
    <property type="protein sequence ID" value="OBZ82908.1"/>
    <property type="molecule type" value="Genomic_DNA"/>
</dbReference>
<organism evidence="2 3">
    <name type="scientific">Choanephora cucurbitarum</name>
    <dbReference type="NCBI Taxonomy" id="101091"/>
    <lineage>
        <taxon>Eukaryota</taxon>
        <taxon>Fungi</taxon>
        <taxon>Fungi incertae sedis</taxon>
        <taxon>Mucoromycota</taxon>
        <taxon>Mucoromycotina</taxon>
        <taxon>Mucoromycetes</taxon>
        <taxon>Mucorales</taxon>
        <taxon>Mucorineae</taxon>
        <taxon>Choanephoraceae</taxon>
        <taxon>Choanephoroideae</taxon>
        <taxon>Choanephora</taxon>
    </lineage>
</organism>
<sequence length="653" mass="75144">MSNHKNTRSIDTNSPVPTQNHSPDKPYYSLDAFYATLLSKTFKSNTEAIVFCRDLCSNHGFTVKQEQSTHKNIYVYCSREGLPDSHRNPKVNPQRNRQSQRCECRWRIVLFENSKETWEFRKSQNSDAYIHNHPLLKPEEIKKEWPREVSEKIFELARQRLPTNEIRQQVREQYPDISWDDRRFYNRLSEERQKMKQRDTAMRTIRLVNLSAQICMVNAGSEDLSHYVESKLMSLLEDTCKFANVDISAFPMPIPLPFHSPVVASTDPTTPLSVSSPFSVSHEDIDHHLKKAMIKGDYPKRDQESSAGSPNKEDMLDLNDTRKTGSQPKKPVESVPKGFLAVPIPDHTLYVKMYSQNSVGDIRRAIFDMQRPTVNSTMTNPYAIPNHRRRSRAAFTSDDDPDSMEFDTPARKLSRQVASNLMDDELDDLSTHSSPSNSQHMLFGTNDIQQQQQLMNTQFQNRVSTPTNENLFYSHSNETSNRNLNESHYIPPSFSTQADHLYPSANLTPSQSRPAQQVSQQMMYDPSSFVQPSQDINLMSSPSTPQQVSHERPHSMTFLPMRSQSVSISRMPAMDNQQMIRPVGFSSPFPQFQPMIEENEGKHRYYYKEHLPRTSTNPPSQMVQHYLPSQPTSDVFSPYQLNSGQTSPSTQPH</sequence>
<evidence type="ECO:0000313" key="2">
    <source>
        <dbReference type="EMBL" id="OBZ82908.1"/>
    </source>
</evidence>
<feature type="region of interest" description="Disordered" evidence="1">
    <location>
        <begin position="293"/>
        <end position="334"/>
    </location>
</feature>
<proteinExistence type="predicted"/>
<comment type="caution">
    <text evidence="2">The sequence shown here is derived from an EMBL/GenBank/DDBJ whole genome shotgun (WGS) entry which is preliminary data.</text>
</comment>
<keyword evidence="3" id="KW-1185">Reference proteome</keyword>
<feature type="compositionally biased region" description="Basic and acidic residues" evidence="1">
    <location>
        <begin position="311"/>
        <end position="323"/>
    </location>
</feature>
<feature type="non-terminal residue" evidence="2">
    <location>
        <position position="653"/>
    </location>
</feature>
<feature type="region of interest" description="Disordered" evidence="1">
    <location>
        <begin position="1"/>
        <end position="23"/>
    </location>
</feature>
<reference evidence="2 3" key="1">
    <citation type="submission" date="2016-03" db="EMBL/GenBank/DDBJ databases">
        <title>Choanephora cucurbitarum.</title>
        <authorList>
            <person name="Min B."/>
            <person name="Park H."/>
            <person name="Park J.-H."/>
            <person name="Shin H.-D."/>
            <person name="Choi I.-G."/>
        </authorList>
    </citation>
    <scope>NUCLEOTIDE SEQUENCE [LARGE SCALE GENOMIC DNA]</scope>
    <source>
        <strain evidence="2 3">KUS-F28377</strain>
    </source>
</reference>
<feature type="region of interest" description="Disordered" evidence="1">
    <location>
        <begin position="611"/>
        <end position="653"/>
    </location>
</feature>
<dbReference type="InParanoid" id="A0A1C7N1Q1"/>
<feature type="compositionally biased region" description="Polar residues" evidence="1">
    <location>
        <begin position="613"/>
        <end position="653"/>
    </location>
</feature>
<accession>A0A1C7N1Q1</accession>
<feature type="region of interest" description="Disordered" evidence="1">
    <location>
        <begin position="388"/>
        <end position="412"/>
    </location>
</feature>
<dbReference type="OrthoDB" id="5573160at2759"/>
<protein>
    <recommendedName>
        <fullName evidence="4">FAR1 domain-containing protein</fullName>
    </recommendedName>
</protein>
<evidence type="ECO:0000256" key="1">
    <source>
        <dbReference type="SAM" id="MobiDB-lite"/>
    </source>
</evidence>
<dbReference type="Proteomes" id="UP000093000">
    <property type="component" value="Unassembled WGS sequence"/>
</dbReference>
<gene>
    <name evidence="2" type="ORF">A0J61_09040</name>
</gene>